<dbReference type="InterPro" id="IPR003593">
    <property type="entry name" value="AAA+_ATPase"/>
</dbReference>
<dbReference type="SMART" id="SM00862">
    <property type="entry name" value="Trans_reg_C"/>
    <property type="match status" value="1"/>
</dbReference>
<dbReference type="SUPFAM" id="SSF52540">
    <property type="entry name" value="P-loop containing nucleoside triphosphate hydrolases"/>
    <property type="match status" value="1"/>
</dbReference>
<dbReference type="InterPro" id="IPR041664">
    <property type="entry name" value="AAA_16"/>
</dbReference>
<name>A0A8J3PKV6_9ACTN</name>
<dbReference type="InterPro" id="IPR001867">
    <property type="entry name" value="OmpR/PhoB-type_DNA-bd"/>
</dbReference>
<dbReference type="PRINTS" id="PR00364">
    <property type="entry name" value="DISEASERSIST"/>
</dbReference>
<dbReference type="GO" id="GO:0006355">
    <property type="term" value="P:regulation of DNA-templated transcription"/>
    <property type="evidence" value="ECO:0007669"/>
    <property type="project" value="InterPro"/>
</dbReference>
<dbReference type="SUPFAM" id="SSF46894">
    <property type="entry name" value="C-terminal effector domain of the bipartite response regulators"/>
    <property type="match status" value="1"/>
</dbReference>
<evidence type="ECO:0000256" key="1">
    <source>
        <dbReference type="ARBA" id="ARBA00005820"/>
    </source>
</evidence>
<evidence type="ECO:0008006" key="10">
    <source>
        <dbReference type="Google" id="ProtNLM"/>
    </source>
</evidence>
<dbReference type="Pfam" id="PF03704">
    <property type="entry name" value="BTAD"/>
    <property type="match status" value="1"/>
</dbReference>
<keyword evidence="9" id="KW-1185">Reference proteome</keyword>
<dbReference type="AlphaFoldDB" id="A0A8J3PKV6"/>
<dbReference type="InterPro" id="IPR051677">
    <property type="entry name" value="AfsR-DnrI-RedD_regulator"/>
</dbReference>
<dbReference type="InterPro" id="IPR027417">
    <property type="entry name" value="P-loop_NTPase"/>
</dbReference>
<comment type="similarity">
    <text evidence="1">Belongs to the AfsR/DnrI/RedD regulatory family.</text>
</comment>
<comment type="caution">
    <text evidence="8">The sequence shown here is derived from an EMBL/GenBank/DDBJ whole genome shotgun (WGS) entry which is preliminary data.</text>
</comment>
<feature type="domain" description="AAA+ ATPase" evidence="5">
    <location>
        <begin position="275"/>
        <end position="411"/>
    </location>
</feature>
<evidence type="ECO:0000259" key="5">
    <source>
        <dbReference type="SMART" id="SM00382"/>
    </source>
</evidence>
<evidence type="ECO:0000259" key="6">
    <source>
        <dbReference type="SMART" id="SM00862"/>
    </source>
</evidence>
<dbReference type="PANTHER" id="PTHR35807">
    <property type="entry name" value="TRANSCRIPTIONAL REGULATOR REDD-RELATED"/>
    <property type="match status" value="1"/>
</dbReference>
<dbReference type="GO" id="GO:0000160">
    <property type="term" value="P:phosphorelay signal transduction system"/>
    <property type="evidence" value="ECO:0007669"/>
    <property type="project" value="InterPro"/>
</dbReference>
<feature type="domain" description="OmpR/PhoB-type" evidence="6">
    <location>
        <begin position="4"/>
        <end position="69"/>
    </location>
</feature>
<dbReference type="SUPFAM" id="SSF48452">
    <property type="entry name" value="TPR-like"/>
    <property type="match status" value="1"/>
</dbReference>
<dbReference type="SMART" id="SM01043">
    <property type="entry name" value="BTAD"/>
    <property type="match status" value="1"/>
</dbReference>
<dbReference type="InterPro" id="IPR016032">
    <property type="entry name" value="Sig_transdc_resp-reg_C-effctor"/>
</dbReference>
<organism evidence="8 9">
    <name type="scientific">Planosporangium flavigriseum</name>
    <dbReference type="NCBI Taxonomy" id="373681"/>
    <lineage>
        <taxon>Bacteria</taxon>
        <taxon>Bacillati</taxon>
        <taxon>Actinomycetota</taxon>
        <taxon>Actinomycetes</taxon>
        <taxon>Micromonosporales</taxon>
        <taxon>Micromonosporaceae</taxon>
        <taxon>Planosporangium</taxon>
    </lineage>
</organism>
<dbReference type="InterPro" id="IPR011990">
    <property type="entry name" value="TPR-like_helical_dom_sf"/>
</dbReference>
<keyword evidence="2" id="KW-0805">Transcription regulation</keyword>
<evidence type="ECO:0000313" key="8">
    <source>
        <dbReference type="EMBL" id="GIG73217.1"/>
    </source>
</evidence>
<dbReference type="Gene3D" id="3.40.50.300">
    <property type="entry name" value="P-loop containing nucleotide triphosphate hydrolases"/>
    <property type="match status" value="1"/>
</dbReference>
<feature type="domain" description="Bacterial transcriptional activator" evidence="7">
    <location>
        <begin position="76"/>
        <end position="221"/>
    </location>
</feature>
<evidence type="ECO:0000256" key="4">
    <source>
        <dbReference type="ARBA" id="ARBA00023163"/>
    </source>
</evidence>
<evidence type="ECO:0000313" key="9">
    <source>
        <dbReference type="Proteomes" id="UP000653674"/>
    </source>
</evidence>
<dbReference type="Proteomes" id="UP000653674">
    <property type="component" value="Unassembled WGS sequence"/>
</dbReference>
<evidence type="ECO:0000259" key="7">
    <source>
        <dbReference type="SMART" id="SM01043"/>
    </source>
</evidence>
<reference evidence="8" key="1">
    <citation type="submission" date="2021-01" db="EMBL/GenBank/DDBJ databases">
        <title>Whole genome shotgun sequence of Planosporangium flavigriseum NBRC 105377.</title>
        <authorList>
            <person name="Komaki H."/>
            <person name="Tamura T."/>
        </authorList>
    </citation>
    <scope>NUCLEOTIDE SEQUENCE</scope>
    <source>
        <strain evidence="8">NBRC 105377</strain>
    </source>
</reference>
<dbReference type="EMBL" id="BONU01000007">
    <property type="protein sequence ID" value="GIG73217.1"/>
    <property type="molecule type" value="Genomic_DNA"/>
</dbReference>
<dbReference type="Gene3D" id="1.10.10.10">
    <property type="entry name" value="Winged helix-like DNA-binding domain superfamily/Winged helix DNA-binding domain"/>
    <property type="match status" value="1"/>
</dbReference>
<gene>
    <name evidence="8" type="ORF">Pfl04_16210</name>
</gene>
<dbReference type="InterPro" id="IPR005158">
    <property type="entry name" value="BTAD"/>
</dbReference>
<accession>A0A8J3PKV6</accession>
<evidence type="ECO:0000256" key="3">
    <source>
        <dbReference type="ARBA" id="ARBA00023125"/>
    </source>
</evidence>
<evidence type="ECO:0000256" key="2">
    <source>
        <dbReference type="ARBA" id="ARBA00023015"/>
    </source>
</evidence>
<keyword evidence="4" id="KW-0804">Transcription</keyword>
<proteinExistence type="inferred from homology"/>
<dbReference type="CDD" id="cd15831">
    <property type="entry name" value="BTAD"/>
    <property type="match status" value="1"/>
</dbReference>
<keyword evidence="3" id="KW-0238">DNA-binding</keyword>
<dbReference type="Gene3D" id="1.25.40.10">
    <property type="entry name" value="Tetratricopeptide repeat domain"/>
    <property type="match status" value="1"/>
</dbReference>
<dbReference type="InterPro" id="IPR036388">
    <property type="entry name" value="WH-like_DNA-bd_sf"/>
</dbReference>
<dbReference type="PANTHER" id="PTHR35807:SF1">
    <property type="entry name" value="TRANSCRIPTIONAL REGULATOR REDD"/>
    <property type="match status" value="1"/>
</dbReference>
<dbReference type="GO" id="GO:0003677">
    <property type="term" value="F:DNA binding"/>
    <property type="evidence" value="ECO:0007669"/>
    <property type="project" value="UniProtKB-KW"/>
</dbReference>
<dbReference type="Pfam" id="PF13191">
    <property type="entry name" value="AAA_16"/>
    <property type="match status" value="1"/>
</dbReference>
<protein>
    <recommendedName>
        <fullName evidence="10">DNA-binding transcriptional activator of the SARP family</fullName>
    </recommendedName>
</protein>
<dbReference type="SMART" id="SM00382">
    <property type="entry name" value="AAA"/>
    <property type="match status" value="1"/>
</dbReference>
<dbReference type="GO" id="GO:0043531">
    <property type="term" value="F:ADP binding"/>
    <property type="evidence" value="ECO:0007669"/>
    <property type="project" value="InterPro"/>
</dbReference>
<sequence length="597" mass="62997">MALGTAKCRAVLAALALEANRPVSLERLGKALWAGSPPRSAVANIRTYVAALRRFLGNRIVAGNGGYRLRVEPGEFDVDEFVRLAENGRAALAAHDAAAAVAHLGDALALWRGAPGEGLPRGTALDTYLTGLVEQRLAVFEDLVGARLALGEHAEVIGELRRHLAQHPLREGAWAQLMLALYRSGDTGAALAAYHEMRTLLGEQLGVEPGPQVQALHRDILGRAPELSVASTPAAAPSTLGGPPRQLPPADAVFVGRRQELAQLVDALRAAGRRGPAAVMVSGPGGVGKSTLAVKVAHLVADDFPDGQVYVDLRDLHAAGPAVASAEILASVLRALGVPAREVPDRPDERASRCRSLLAEARVLVLLDNVTDAAQVRPLIPAGSASVLLVTARRPLLTVDAGRHVPLGVLPDDDARLLVAELAGGSRVTADPANAAVLVRLCANLPLALRIVGARLASRPAWPLDVLVRQLADERHRLDALTYGDLSVRDCIDIGYHEVAADDETAARVFRLLGSLPSGQVSVKEAARLLDVPFVRAWQALERLLDAHLVDSLSPERYRLPDLVRQYAAELTAADGAQLPAFRVGGRQATGAAPIAV</sequence>